<proteinExistence type="predicted"/>
<dbReference type="RefSeq" id="WP_345426391.1">
    <property type="nucleotide sequence ID" value="NZ_BAABGT010000102.1"/>
</dbReference>
<gene>
    <name evidence="2" type="ORF">GCM10023175_62090</name>
</gene>
<feature type="compositionally biased region" description="Basic and acidic residues" evidence="1">
    <location>
        <begin position="77"/>
        <end position="88"/>
    </location>
</feature>
<dbReference type="PANTHER" id="PTHR43252">
    <property type="entry name" value="TRANSCRIPTIONAL REGULATOR YQJI"/>
    <property type="match status" value="1"/>
</dbReference>
<reference evidence="3" key="1">
    <citation type="journal article" date="2019" name="Int. J. Syst. Evol. Microbiol.">
        <title>The Global Catalogue of Microorganisms (GCM) 10K type strain sequencing project: providing services to taxonomists for standard genome sequencing and annotation.</title>
        <authorList>
            <consortium name="The Broad Institute Genomics Platform"/>
            <consortium name="The Broad Institute Genome Sequencing Center for Infectious Disease"/>
            <person name="Wu L."/>
            <person name="Ma J."/>
        </authorList>
    </citation>
    <scope>NUCLEOTIDE SEQUENCE [LARGE SCALE GENOMIC DNA]</scope>
    <source>
        <strain evidence="3">JCM 17906</strain>
    </source>
</reference>
<dbReference type="EMBL" id="BAABGT010000102">
    <property type="protein sequence ID" value="GAA4557557.1"/>
    <property type="molecule type" value="Genomic_DNA"/>
</dbReference>
<dbReference type="InterPro" id="IPR036388">
    <property type="entry name" value="WH-like_DNA-bd_sf"/>
</dbReference>
<protein>
    <recommendedName>
        <fullName evidence="4">PadR family transcriptional regulator</fullName>
    </recommendedName>
</protein>
<feature type="compositionally biased region" description="Basic and acidic residues" evidence="1">
    <location>
        <begin position="95"/>
        <end position="107"/>
    </location>
</feature>
<evidence type="ECO:0000256" key="1">
    <source>
        <dbReference type="SAM" id="MobiDB-lite"/>
    </source>
</evidence>
<name>A0ABP8S2R0_9PSEU</name>
<dbReference type="Proteomes" id="UP001501598">
    <property type="component" value="Unassembled WGS sequence"/>
</dbReference>
<organism evidence="2 3">
    <name type="scientific">Pseudonocardia xishanensis</name>
    <dbReference type="NCBI Taxonomy" id="630995"/>
    <lineage>
        <taxon>Bacteria</taxon>
        <taxon>Bacillati</taxon>
        <taxon>Actinomycetota</taxon>
        <taxon>Actinomycetes</taxon>
        <taxon>Pseudonocardiales</taxon>
        <taxon>Pseudonocardiaceae</taxon>
        <taxon>Pseudonocardia</taxon>
    </lineage>
</organism>
<evidence type="ECO:0000313" key="2">
    <source>
        <dbReference type="EMBL" id="GAA4557557.1"/>
    </source>
</evidence>
<dbReference type="InterPro" id="IPR036390">
    <property type="entry name" value="WH_DNA-bd_sf"/>
</dbReference>
<dbReference type="SUPFAM" id="SSF46785">
    <property type="entry name" value="Winged helix' DNA-binding domain"/>
    <property type="match status" value="1"/>
</dbReference>
<sequence>MNRRIGDLSATFGTAAADLSPATHRRRNGAVPPPPPPDVPPAGTDLMDNDSPPPKRRATERRRPDPPTRTGTTDGGEPTRERRPAPDVRRRRASAARDADTGRERSPHRSAPLRVADPRHLDLLVLAAVARRPVRGHDLGDMLRRQSDGAFAPTVQSIYRRLRRLTANRLTAFDTANRRYSITPTGERVLASWTRQWADYAHGIDEVLGRGGDGDPR</sequence>
<feature type="compositionally biased region" description="Pro residues" evidence="1">
    <location>
        <begin position="31"/>
        <end position="40"/>
    </location>
</feature>
<keyword evidence="3" id="KW-1185">Reference proteome</keyword>
<evidence type="ECO:0000313" key="3">
    <source>
        <dbReference type="Proteomes" id="UP001501598"/>
    </source>
</evidence>
<evidence type="ECO:0008006" key="4">
    <source>
        <dbReference type="Google" id="ProtNLM"/>
    </source>
</evidence>
<feature type="region of interest" description="Disordered" evidence="1">
    <location>
        <begin position="1"/>
        <end position="114"/>
    </location>
</feature>
<accession>A0ABP8S2R0</accession>
<dbReference type="Gene3D" id="1.10.10.10">
    <property type="entry name" value="Winged helix-like DNA-binding domain superfamily/Winged helix DNA-binding domain"/>
    <property type="match status" value="1"/>
</dbReference>
<comment type="caution">
    <text evidence="2">The sequence shown here is derived from an EMBL/GenBank/DDBJ whole genome shotgun (WGS) entry which is preliminary data.</text>
</comment>
<dbReference type="PANTHER" id="PTHR43252:SF7">
    <property type="entry name" value="TRANSCRIPTIONAL REGULATOR YQJI"/>
    <property type="match status" value="1"/>
</dbReference>